<dbReference type="Proteomes" id="UP000499080">
    <property type="component" value="Unassembled WGS sequence"/>
</dbReference>
<dbReference type="EMBL" id="BGPR01009363">
    <property type="protein sequence ID" value="GBN39537.1"/>
    <property type="molecule type" value="Genomic_DNA"/>
</dbReference>
<keyword evidence="3" id="KW-1185">Reference proteome</keyword>
<gene>
    <name evidence="2" type="ORF">AVEN_209782_1</name>
</gene>
<name>A0A4Y2NNF9_ARAVE</name>
<feature type="region of interest" description="Disordered" evidence="1">
    <location>
        <begin position="1"/>
        <end position="25"/>
    </location>
</feature>
<comment type="caution">
    <text evidence="2">The sequence shown here is derived from an EMBL/GenBank/DDBJ whole genome shotgun (WGS) entry which is preliminary data.</text>
</comment>
<organism evidence="2 3">
    <name type="scientific">Araneus ventricosus</name>
    <name type="common">Orbweaver spider</name>
    <name type="synonym">Epeira ventricosa</name>
    <dbReference type="NCBI Taxonomy" id="182803"/>
    <lineage>
        <taxon>Eukaryota</taxon>
        <taxon>Metazoa</taxon>
        <taxon>Ecdysozoa</taxon>
        <taxon>Arthropoda</taxon>
        <taxon>Chelicerata</taxon>
        <taxon>Arachnida</taxon>
        <taxon>Araneae</taxon>
        <taxon>Araneomorphae</taxon>
        <taxon>Entelegynae</taxon>
        <taxon>Araneoidea</taxon>
        <taxon>Araneidae</taxon>
        <taxon>Araneus</taxon>
    </lineage>
</organism>
<evidence type="ECO:0000256" key="1">
    <source>
        <dbReference type="SAM" id="MobiDB-lite"/>
    </source>
</evidence>
<evidence type="ECO:0000313" key="2">
    <source>
        <dbReference type="EMBL" id="GBN39537.1"/>
    </source>
</evidence>
<sequence>MKKTGRSGEVWEKNQGEGTPGRRKWTRHKITIVPSRESASLSPYLRCLFPPWNYGFWTERKNASGDGHATLRRWNEDLLDCIASTVI</sequence>
<reference evidence="2 3" key="1">
    <citation type="journal article" date="2019" name="Sci. Rep.">
        <title>Orb-weaving spider Araneus ventricosus genome elucidates the spidroin gene catalogue.</title>
        <authorList>
            <person name="Kono N."/>
            <person name="Nakamura H."/>
            <person name="Ohtoshi R."/>
            <person name="Moran D.A.P."/>
            <person name="Shinohara A."/>
            <person name="Yoshida Y."/>
            <person name="Fujiwara M."/>
            <person name="Mori M."/>
            <person name="Tomita M."/>
            <person name="Arakawa K."/>
        </authorList>
    </citation>
    <scope>NUCLEOTIDE SEQUENCE [LARGE SCALE GENOMIC DNA]</scope>
</reference>
<proteinExistence type="predicted"/>
<dbReference type="AlphaFoldDB" id="A0A4Y2NNF9"/>
<protein>
    <submittedName>
        <fullName evidence="2">Uncharacterized protein</fullName>
    </submittedName>
</protein>
<accession>A0A4Y2NNF9</accession>
<evidence type="ECO:0000313" key="3">
    <source>
        <dbReference type="Proteomes" id="UP000499080"/>
    </source>
</evidence>